<dbReference type="FunFam" id="3.40.50.970:FF:000001">
    <property type="entry name" value="Pyruvate dehydrogenase E1 beta subunit"/>
    <property type="match status" value="1"/>
</dbReference>
<dbReference type="EMBL" id="CP024955">
    <property type="protein sequence ID" value="ATY84301.1"/>
    <property type="molecule type" value="Genomic_DNA"/>
</dbReference>
<dbReference type="InterPro" id="IPR009014">
    <property type="entry name" value="Transketo_C/PFOR_II"/>
</dbReference>
<sequence>MREMTMIQAIHEAMKMALESDDRVMVLGEDVGKNGGVFRATEGLQAHFGPDRVVDTPLAESAIVGAAVGLAVAGMRPIAEIQFLGFIYEAMDQIAGQAARIRFRSGGQYSAPIVIRAPFGGGVRTPELHSDSLEALFLHTPGLKVVMPSNPRDAKGLLLAAVRDPDPVLYLEPLKLYRAFRGEVPEQWYEVPIGRAQVVIPGQDVTVIAWGPTVPVAVRAARSAQEAWGHSCEVIDLRTIAPMDTETLVASVEKTGRVVVVHEAVRSGGVGAEVAARLAESAFLSLAAPMVRVTGYDTPYPPPAIEDAWLPSVDRVVEAIHRVAAF</sequence>
<dbReference type="SUPFAM" id="SSF52518">
    <property type="entry name" value="Thiamin diphosphate-binding fold (THDP-binding)"/>
    <property type="match status" value="1"/>
</dbReference>
<dbReference type="CDD" id="cd07036">
    <property type="entry name" value="TPP_PYR_E1-PDHc-beta_like"/>
    <property type="match status" value="1"/>
</dbReference>
<evidence type="ECO:0000259" key="4">
    <source>
        <dbReference type="SMART" id="SM00861"/>
    </source>
</evidence>
<dbReference type="SMART" id="SM00861">
    <property type="entry name" value="Transket_pyr"/>
    <property type="match status" value="1"/>
</dbReference>
<reference evidence="6" key="1">
    <citation type="submission" date="2017-11" db="EMBL/GenBank/DDBJ databases">
        <title>Complete Genome Sequence of Kyrpidia sp. Strain EA-1, a thermophilic, hydrogen-oxidizing Bacterium, isolated from the Azores.</title>
        <authorList>
            <person name="Reiner J.E."/>
            <person name="Lapp C.J."/>
            <person name="Bunk B."/>
            <person name="Gescher J."/>
        </authorList>
    </citation>
    <scope>NUCLEOTIDE SEQUENCE [LARGE SCALE GENOMIC DNA]</scope>
    <source>
        <strain evidence="6">EA-1</strain>
    </source>
</reference>
<dbReference type="Gene3D" id="3.40.50.920">
    <property type="match status" value="1"/>
</dbReference>
<evidence type="ECO:0000256" key="2">
    <source>
        <dbReference type="ARBA" id="ARBA00023002"/>
    </source>
</evidence>
<comment type="cofactor">
    <cofactor evidence="1">
        <name>thiamine diphosphate</name>
        <dbReference type="ChEBI" id="CHEBI:58937"/>
    </cofactor>
</comment>
<dbReference type="Pfam" id="PF02780">
    <property type="entry name" value="Transketolase_C"/>
    <property type="match status" value="1"/>
</dbReference>
<dbReference type="RefSeq" id="WP_100667127.1">
    <property type="nucleotide sequence ID" value="NZ_CP024955.1"/>
</dbReference>
<evidence type="ECO:0000256" key="3">
    <source>
        <dbReference type="ARBA" id="ARBA00023052"/>
    </source>
</evidence>
<evidence type="ECO:0000313" key="5">
    <source>
        <dbReference type="EMBL" id="ATY84301.1"/>
    </source>
</evidence>
<keyword evidence="2" id="KW-0560">Oxidoreductase</keyword>
<gene>
    <name evidence="5" type="ORF">CVV65_04510</name>
</gene>
<keyword evidence="6" id="KW-1185">Reference proteome</keyword>
<dbReference type="AlphaFoldDB" id="A0A2K8N4D6"/>
<dbReference type="InterPro" id="IPR029061">
    <property type="entry name" value="THDP-binding"/>
</dbReference>
<dbReference type="InterPro" id="IPR005475">
    <property type="entry name" value="Transketolase-like_Pyr-bd"/>
</dbReference>
<dbReference type="OrthoDB" id="9771835at2"/>
<dbReference type="PANTHER" id="PTHR43257">
    <property type="entry name" value="PYRUVATE DEHYDROGENASE E1 COMPONENT BETA SUBUNIT"/>
    <property type="match status" value="1"/>
</dbReference>
<dbReference type="InterPro" id="IPR033248">
    <property type="entry name" value="Transketolase_C"/>
</dbReference>
<dbReference type="SUPFAM" id="SSF52922">
    <property type="entry name" value="TK C-terminal domain-like"/>
    <property type="match status" value="1"/>
</dbReference>
<dbReference type="Proteomes" id="UP000231932">
    <property type="component" value="Chromosome"/>
</dbReference>
<organism evidence="5 6">
    <name type="scientific">Kyrpidia spormannii</name>
    <dbReference type="NCBI Taxonomy" id="2055160"/>
    <lineage>
        <taxon>Bacteria</taxon>
        <taxon>Bacillati</taxon>
        <taxon>Bacillota</taxon>
        <taxon>Bacilli</taxon>
        <taxon>Bacillales</taxon>
        <taxon>Alicyclobacillaceae</taxon>
        <taxon>Kyrpidia</taxon>
    </lineage>
</organism>
<dbReference type="FunFam" id="3.40.50.920:FF:000001">
    <property type="entry name" value="Pyruvate dehydrogenase E1 beta subunit"/>
    <property type="match status" value="1"/>
</dbReference>
<evidence type="ECO:0000256" key="1">
    <source>
        <dbReference type="ARBA" id="ARBA00001964"/>
    </source>
</evidence>
<accession>A0A2K8N4D6</accession>
<proteinExistence type="predicted"/>
<dbReference type="KEGG" id="kyr:CVV65_04510"/>
<dbReference type="GO" id="GO:0016491">
    <property type="term" value="F:oxidoreductase activity"/>
    <property type="evidence" value="ECO:0007669"/>
    <property type="project" value="UniProtKB-KW"/>
</dbReference>
<protein>
    <submittedName>
        <fullName evidence="5">Alpha-ketoacid dehydrogenase subunit beta</fullName>
    </submittedName>
</protein>
<name>A0A2K8N4D6_9BACL</name>
<feature type="domain" description="Transketolase-like pyrimidine-binding" evidence="4">
    <location>
        <begin position="4"/>
        <end position="179"/>
    </location>
</feature>
<dbReference type="Gene3D" id="3.40.50.970">
    <property type="match status" value="1"/>
</dbReference>
<evidence type="ECO:0000313" key="6">
    <source>
        <dbReference type="Proteomes" id="UP000231932"/>
    </source>
</evidence>
<keyword evidence="3" id="KW-0786">Thiamine pyrophosphate</keyword>
<dbReference type="PANTHER" id="PTHR43257:SF2">
    <property type="entry name" value="PYRUVATE DEHYDROGENASE E1 COMPONENT SUBUNIT BETA"/>
    <property type="match status" value="1"/>
</dbReference>
<dbReference type="Pfam" id="PF02779">
    <property type="entry name" value="Transket_pyr"/>
    <property type="match status" value="1"/>
</dbReference>